<evidence type="ECO:0000256" key="1">
    <source>
        <dbReference type="ARBA" id="ARBA00005854"/>
    </source>
</evidence>
<feature type="compositionally biased region" description="Basic and acidic residues" evidence="3">
    <location>
        <begin position="9"/>
        <end position="25"/>
    </location>
</feature>
<dbReference type="InterPro" id="IPR006139">
    <property type="entry name" value="D-isomer_2_OHA_DH_cat_dom"/>
</dbReference>
<feature type="region of interest" description="Disordered" evidence="3">
    <location>
        <begin position="1"/>
        <end position="25"/>
    </location>
</feature>
<feature type="domain" description="D-isomer specific 2-hydroxyacid dehydrogenase catalytic" evidence="4">
    <location>
        <begin position="109"/>
        <end position="176"/>
    </location>
</feature>
<dbReference type="Pfam" id="PF00389">
    <property type="entry name" value="2-Hacid_dh"/>
    <property type="match status" value="1"/>
</dbReference>
<keyword evidence="2" id="KW-0560">Oxidoreductase</keyword>
<dbReference type="AlphaFoldDB" id="A0A813HUT8"/>
<proteinExistence type="inferred from homology"/>
<dbReference type="Gene3D" id="3.40.50.720">
    <property type="entry name" value="NAD(P)-binding Rossmann-like Domain"/>
    <property type="match status" value="2"/>
</dbReference>
<dbReference type="GO" id="GO:0051287">
    <property type="term" value="F:NAD binding"/>
    <property type="evidence" value="ECO:0007669"/>
    <property type="project" value="InterPro"/>
</dbReference>
<dbReference type="GO" id="GO:0030267">
    <property type="term" value="F:glyoxylate reductase (NADPH) activity"/>
    <property type="evidence" value="ECO:0007669"/>
    <property type="project" value="TreeGrafter"/>
</dbReference>
<dbReference type="PANTHER" id="PTHR10996">
    <property type="entry name" value="2-HYDROXYACID DEHYDROGENASE-RELATED"/>
    <property type="match status" value="1"/>
</dbReference>
<evidence type="ECO:0000256" key="3">
    <source>
        <dbReference type="SAM" id="MobiDB-lite"/>
    </source>
</evidence>
<comment type="similarity">
    <text evidence="1">Belongs to the D-isomer specific 2-hydroxyacid dehydrogenase family.</text>
</comment>
<dbReference type="EMBL" id="CAJNNV010033132">
    <property type="protein sequence ID" value="CAE8642207.1"/>
    <property type="molecule type" value="Genomic_DNA"/>
</dbReference>
<dbReference type="GO" id="GO:0005829">
    <property type="term" value="C:cytosol"/>
    <property type="evidence" value="ECO:0007669"/>
    <property type="project" value="TreeGrafter"/>
</dbReference>
<evidence type="ECO:0000313" key="6">
    <source>
        <dbReference type="Proteomes" id="UP000654075"/>
    </source>
</evidence>
<gene>
    <name evidence="5" type="ORF">PGLA1383_LOCUS56737</name>
</gene>
<comment type="caution">
    <text evidence="5">The sequence shown here is derived from an EMBL/GenBank/DDBJ whole genome shotgun (WGS) entry which is preliminary data.</text>
</comment>
<dbReference type="InterPro" id="IPR050223">
    <property type="entry name" value="D-isomer_2-hydroxyacid_DH"/>
</dbReference>
<dbReference type="GO" id="GO:0016618">
    <property type="term" value="F:hydroxypyruvate reductase [NAD(P)H] activity"/>
    <property type="evidence" value="ECO:0007669"/>
    <property type="project" value="TreeGrafter"/>
</dbReference>
<reference evidence="5" key="1">
    <citation type="submission" date="2021-02" db="EMBL/GenBank/DDBJ databases">
        <authorList>
            <person name="Dougan E. K."/>
            <person name="Rhodes N."/>
            <person name="Thang M."/>
            <person name="Chan C."/>
        </authorList>
    </citation>
    <scope>NUCLEOTIDE SEQUENCE</scope>
</reference>
<accession>A0A813HUT8</accession>
<dbReference type="Proteomes" id="UP000654075">
    <property type="component" value="Unassembled WGS sequence"/>
</dbReference>
<dbReference type="PANTHER" id="PTHR10996:SF257">
    <property type="entry name" value="GLYOXYLATE REDUCTASE 1"/>
    <property type="match status" value="1"/>
</dbReference>
<dbReference type="SUPFAM" id="SSF51735">
    <property type="entry name" value="NAD(P)-binding Rossmann-fold domains"/>
    <property type="match status" value="1"/>
</dbReference>
<keyword evidence="6" id="KW-1185">Reference proteome</keyword>
<protein>
    <recommendedName>
        <fullName evidence="4">D-isomer specific 2-hydroxyacid dehydrogenase catalytic domain-containing protein</fullName>
    </recommendedName>
</protein>
<dbReference type="SUPFAM" id="SSF52283">
    <property type="entry name" value="Formate/glycerate dehydrogenase catalytic domain-like"/>
    <property type="match status" value="1"/>
</dbReference>
<organism evidence="5 6">
    <name type="scientific">Polarella glacialis</name>
    <name type="common">Dinoflagellate</name>
    <dbReference type="NCBI Taxonomy" id="89957"/>
    <lineage>
        <taxon>Eukaryota</taxon>
        <taxon>Sar</taxon>
        <taxon>Alveolata</taxon>
        <taxon>Dinophyceae</taxon>
        <taxon>Suessiales</taxon>
        <taxon>Suessiaceae</taxon>
        <taxon>Polarella</taxon>
    </lineage>
</organism>
<name>A0A813HUT8_POLGL</name>
<dbReference type="OrthoDB" id="449304at2759"/>
<evidence type="ECO:0000256" key="2">
    <source>
        <dbReference type="ARBA" id="ARBA00023002"/>
    </source>
</evidence>
<sequence length="227" mass="24308">MEGGFLEKAISKEAAERPKTDVAAGKKEWDERTLDTMVKVLEEILLEKNRLCKQDLERRVRTGTGVREFKGKCCGAPDEPVPGETEDAAARIIKEYTRPAALRESVGHIQITASLLEKLSQLRVVSNFGAGYDHIDAAACLARGIPLGNTPGVVAAATADLAIALALAATRNLVSGHARYCAMPEFDPNWWGEAFTGCTLGIVGLGNIGKQVAARALAFQTRSLGFA</sequence>
<dbReference type="InterPro" id="IPR036291">
    <property type="entry name" value="NAD(P)-bd_dom_sf"/>
</dbReference>
<evidence type="ECO:0000259" key="4">
    <source>
        <dbReference type="Pfam" id="PF00389"/>
    </source>
</evidence>
<evidence type="ECO:0000313" key="5">
    <source>
        <dbReference type="EMBL" id="CAE8642207.1"/>
    </source>
</evidence>